<reference evidence="5 6" key="1">
    <citation type="submission" date="2016-04" db="EMBL/GenBank/DDBJ databases">
        <title>Complete genome sequence of the haloalkaliphilic hydrocarbon-degrading bacterium Dietzia psychralcaliphila ILA-1T, isolated from a drain of a fish product-processing plant.</title>
        <authorList>
            <person name="Zhao J."/>
            <person name="Hu B."/>
            <person name="Geng S."/>
            <person name="Nie Y."/>
            <person name="Tang Y."/>
        </authorList>
    </citation>
    <scope>NUCLEOTIDE SEQUENCE [LARGE SCALE GENOMIC DNA]</scope>
    <source>
        <strain evidence="5 6">ILA-1</strain>
    </source>
</reference>
<dbReference type="PANTHER" id="PTHR45625">
    <property type="entry name" value="PEPTIDYL-PROLYL CIS-TRANS ISOMERASE-RELATED"/>
    <property type="match status" value="1"/>
</dbReference>
<proteinExistence type="inferred from homology"/>
<dbReference type="PROSITE" id="PS50072">
    <property type="entry name" value="CSA_PPIASE_2"/>
    <property type="match status" value="1"/>
</dbReference>
<feature type="chain" id="PRO_5041768255" description="Peptidyl-prolyl cis-trans isomerase" evidence="2">
    <location>
        <begin position="30"/>
        <end position="249"/>
    </location>
</feature>
<evidence type="ECO:0000259" key="4">
    <source>
        <dbReference type="PROSITE" id="PS50072"/>
    </source>
</evidence>
<feature type="compositionally biased region" description="Low complexity" evidence="3">
    <location>
        <begin position="33"/>
        <end position="55"/>
    </location>
</feature>
<comment type="function">
    <text evidence="1 2">PPIases accelerate the folding of proteins. It catalyzes the cis-trans isomerization of proline imidic peptide bonds in oligopeptides.</text>
</comment>
<dbReference type="PRINTS" id="PR00153">
    <property type="entry name" value="CSAPPISMRASE"/>
</dbReference>
<evidence type="ECO:0000313" key="5">
    <source>
        <dbReference type="EMBL" id="AWH94399.1"/>
    </source>
</evidence>
<dbReference type="InterPro" id="IPR029000">
    <property type="entry name" value="Cyclophilin-like_dom_sf"/>
</dbReference>
<dbReference type="Pfam" id="PF00160">
    <property type="entry name" value="Pro_isomerase"/>
    <property type="match status" value="1"/>
</dbReference>
<dbReference type="RefSeq" id="WP_107747919.1">
    <property type="nucleotide sequence ID" value="NZ_CP015453.1"/>
</dbReference>
<feature type="region of interest" description="Disordered" evidence="3">
    <location>
        <begin position="33"/>
        <end position="86"/>
    </location>
</feature>
<dbReference type="InterPro" id="IPR002130">
    <property type="entry name" value="Cyclophilin-type_PPIase_dom"/>
</dbReference>
<evidence type="ECO:0000313" key="6">
    <source>
        <dbReference type="Proteomes" id="UP000244903"/>
    </source>
</evidence>
<sequence>MHLTATARPRPTVRSTLGILALSVPLALAGCGADDSASEDATATGTTAATQSETQPEADTSDGGASDAVECPPTEGTSERITSFDSAPPMCLTPGVDYSAVITTDAGVVTVDLLEEKAPETVNNFVYLARHKYYEGITFHRVIPGFMIQGGDPQGTGSGGPGYQFSDELPADGEYEVGSMAMANAGPDTNGSQFFIVTGDSGVSLPPDYSLFGTVTDGMDAVTAIEDDGSPQGAPRTVHTIESVEIVEG</sequence>
<dbReference type="Proteomes" id="UP000244903">
    <property type="component" value="Chromosome"/>
</dbReference>
<dbReference type="SUPFAM" id="SSF50891">
    <property type="entry name" value="Cyclophilin-like"/>
    <property type="match status" value="1"/>
</dbReference>
<dbReference type="AlphaFoldDB" id="A0AAD0JPQ3"/>
<dbReference type="EMBL" id="CP015453">
    <property type="protein sequence ID" value="AWH94399.1"/>
    <property type="molecule type" value="Genomic_DNA"/>
</dbReference>
<dbReference type="Gene3D" id="2.40.100.10">
    <property type="entry name" value="Cyclophilin-like"/>
    <property type="match status" value="1"/>
</dbReference>
<feature type="compositionally biased region" description="Polar residues" evidence="3">
    <location>
        <begin position="75"/>
        <end position="85"/>
    </location>
</feature>
<feature type="domain" description="PPIase cyclophilin-type" evidence="4">
    <location>
        <begin position="104"/>
        <end position="246"/>
    </location>
</feature>
<keyword evidence="2" id="KW-0697">Rotamase</keyword>
<gene>
    <name evidence="5" type="ORF">A6048_01455</name>
</gene>
<dbReference type="KEGG" id="dpc:A6048_01455"/>
<dbReference type="PANTHER" id="PTHR45625:SF3">
    <property type="entry name" value="PEPTIDYL-PROLYL CIS-TRANS ISOMERASE B-RELATED"/>
    <property type="match status" value="1"/>
</dbReference>
<dbReference type="GO" id="GO:0003755">
    <property type="term" value="F:peptidyl-prolyl cis-trans isomerase activity"/>
    <property type="evidence" value="ECO:0007669"/>
    <property type="project" value="UniProtKB-UniRule"/>
</dbReference>
<evidence type="ECO:0000256" key="2">
    <source>
        <dbReference type="RuleBase" id="RU363019"/>
    </source>
</evidence>
<organism evidence="5 6">
    <name type="scientific">Dietzia psychralcaliphila</name>
    <dbReference type="NCBI Taxonomy" id="139021"/>
    <lineage>
        <taxon>Bacteria</taxon>
        <taxon>Bacillati</taxon>
        <taxon>Actinomycetota</taxon>
        <taxon>Actinomycetes</taxon>
        <taxon>Mycobacteriales</taxon>
        <taxon>Dietziaceae</taxon>
        <taxon>Dietzia</taxon>
    </lineage>
</organism>
<feature type="signal peptide" evidence="2">
    <location>
        <begin position="1"/>
        <end position="29"/>
    </location>
</feature>
<accession>A0AAD0JPQ3</accession>
<name>A0AAD0JPQ3_9ACTN</name>
<dbReference type="CDD" id="cd00317">
    <property type="entry name" value="cyclophilin"/>
    <property type="match status" value="1"/>
</dbReference>
<keyword evidence="6" id="KW-1185">Reference proteome</keyword>
<keyword evidence="2 5" id="KW-0413">Isomerase</keyword>
<comment type="catalytic activity">
    <reaction evidence="2">
        <text>[protein]-peptidylproline (omega=180) = [protein]-peptidylproline (omega=0)</text>
        <dbReference type="Rhea" id="RHEA:16237"/>
        <dbReference type="Rhea" id="RHEA-COMP:10747"/>
        <dbReference type="Rhea" id="RHEA-COMP:10748"/>
        <dbReference type="ChEBI" id="CHEBI:83833"/>
        <dbReference type="ChEBI" id="CHEBI:83834"/>
        <dbReference type="EC" id="5.2.1.8"/>
    </reaction>
</comment>
<evidence type="ECO:0000256" key="3">
    <source>
        <dbReference type="SAM" id="MobiDB-lite"/>
    </source>
</evidence>
<dbReference type="InterPro" id="IPR044666">
    <property type="entry name" value="Cyclophilin_A-like"/>
</dbReference>
<comment type="similarity">
    <text evidence="2">Belongs to the cyclophilin-type PPIase family.</text>
</comment>
<dbReference type="EC" id="5.2.1.8" evidence="2"/>
<protein>
    <recommendedName>
        <fullName evidence="2">Peptidyl-prolyl cis-trans isomerase</fullName>
        <shortName evidence="2">PPIase</shortName>
        <ecNumber evidence="2">5.2.1.8</ecNumber>
    </recommendedName>
</protein>
<evidence type="ECO:0000256" key="1">
    <source>
        <dbReference type="ARBA" id="ARBA00002388"/>
    </source>
</evidence>
<keyword evidence="2" id="KW-0732">Signal</keyword>